<feature type="compositionally biased region" description="Polar residues" evidence="1">
    <location>
        <begin position="148"/>
        <end position="160"/>
    </location>
</feature>
<proteinExistence type="predicted"/>
<name>A0A316FKS3_9GAMM</name>
<comment type="caution">
    <text evidence="2">The sequence shown here is derived from an EMBL/GenBank/DDBJ whole genome shotgun (WGS) entry which is preliminary data.</text>
</comment>
<dbReference type="RefSeq" id="WP_109763906.1">
    <property type="nucleotide sequence ID" value="NZ_QGGU01000008.1"/>
</dbReference>
<evidence type="ECO:0000313" key="3">
    <source>
        <dbReference type="Proteomes" id="UP000245790"/>
    </source>
</evidence>
<dbReference type="EMBL" id="QGGU01000008">
    <property type="protein sequence ID" value="PWK49099.1"/>
    <property type="molecule type" value="Genomic_DNA"/>
</dbReference>
<keyword evidence="3" id="KW-1185">Reference proteome</keyword>
<accession>A0A316FKS3</accession>
<dbReference type="Pfam" id="PF16108">
    <property type="entry name" value="DUF4826"/>
    <property type="match status" value="1"/>
</dbReference>
<dbReference type="OrthoDB" id="3078260at2"/>
<feature type="compositionally biased region" description="Low complexity" evidence="1">
    <location>
        <begin position="122"/>
        <end position="135"/>
    </location>
</feature>
<sequence length="184" mass="21215">MTPEQSSHPNDVISSLDLARFSPWCQSQIIEIVDYCQKRSWRVCHISELQSRQLQPVLSVWQISYQEMQNTKTAWFINGDLPIGHIPYQQASSAREALLGFSRKYLFIAQKLRKQQPMENRQQSQKVSVKQKTVSNISGNKDTDEVVKSNSPEQQSHNTSHYLQSLVKAAADLLVLYHDDGIWR</sequence>
<gene>
    <name evidence="2" type="ORF">C8D97_1087</name>
</gene>
<dbReference type="AlphaFoldDB" id="A0A316FKS3"/>
<evidence type="ECO:0000256" key="1">
    <source>
        <dbReference type="SAM" id="MobiDB-lite"/>
    </source>
</evidence>
<feature type="region of interest" description="Disordered" evidence="1">
    <location>
        <begin position="117"/>
        <end position="160"/>
    </location>
</feature>
<dbReference type="Proteomes" id="UP000245790">
    <property type="component" value="Unassembled WGS sequence"/>
</dbReference>
<dbReference type="InterPro" id="IPR032251">
    <property type="entry name" value="DUF4826"/>
</dbReference>
<organism evidence="2 3">
    <name type="scientific">Pleionea mediterranea</name>
    <dbReference type="NCBI Taxonomy" id="523701"/>
    <lineage>
        <taxon>Bacteria</taxon>
        <taxon>Pseudomonadati</taxon>
        <taxon>Pseudomonadota</taxon>
        <taxon>Gammaproteobacteria</taxon>
        <taxon>Oceanospirillales</taxon>
        <taxon>Pleioneaceae</taxon>
        <taxon>Pleionea</taxon>
    </lineage>
</organism>
<protein>
    <submittedName>
        <fullName evidence="2">Uncharacterized protein DUF4826</fullName>
    </submittedName>
</protein>
<reference evidence="2 3" key="1">
    <citation type="submission" date="2018-05" db="EMBL/GenBank/DDBJ databases">
        <title>Genomic Encyclopedia of Type Strains, Phase IV (KMG-IV): sequencing the most valuable type-strain genomes for metagenomic binning, comparative biology and taxonomic classification.</title>
        <authorList>
            <person name="Goeker M."/>
        </authorList>
    </citation>
    <scope>NUCLEOTIDE SEQUENCE [LARGE SCALE GENOMIC DNA]</scope>
    <source>
        <strain evidence="2 3">DSM 25350</strain>
    </source>
</reference>
<evidence type="ECO:0000313" key="2">
    <source>
        <dbReference type="EMBL" id="PWK49099.1"/>
    </source>
</evidence>